<feature type="transmembrane region" description="Helical" evidence="1">
    <location>
        <begin position="20"/>
        <end position="39"/>
    </location>
</feature>
<evidence type="ECO:0000313" key="2">
    <source>
        <dbReference type="EMBL" id="KAA6316152.1"/>
    </source>
</evidence>
<keyword evidence="1" id="KW-1133">Transmembrane helix</keyword>
<keyword evidence="1" id="KW-0472">Membrane</keyword>
<protein>
    <submittedName>
        <fullName evidence="2">Uncharacterized protein</fullName>
    </submittedName>
</protein>
<dbReference type="EMBL" id="SNRY01004985">
    <property type="protein sequence ID" value="KAA6316152.1"/>
    <property type="molecule type" value="Genomic_DNA"/>
</dbReference>
<proteinExistence type="predicted"/>
<dbReference type="AlphaFoldDB" id="A0A5J4Q3R2"/>
<evidence type="ECO:0000256" key="1">
    <source>
        <dbReference type="SAM" id="Phobius"/>
    </source>
</evidence>
<gene>
    <name evidence="2" type="ORF">EZS27_033498</name>
</gene>
<sequence length="43" mass="5158">MYDVNANETGDFSEMKNMQIMAIYLFIISNEKFINSLYFKRLN</sequence>
<organism evidence="2">
    <name type="scientific">termite gut metagenome</name>
    <dbReference type="NCBI Taxonomy" id="433724"/>
    <lineage>
        <taxon>unclassified sequences</taxon>
        <taxon>metagenomes</taxon>
        <taxon>organismal metagenomes</taxon>
    </lineage>
</organism>
<reference evidence="2" key="1">
    <citation type="submission" date="2019-03" db="EMBL/GenBank/DDBJ databases">
        <title>Single cell metagenomics reveals metabolic interactions within the superorganism composed of flagellate Streblomastix strix and complex community of Bacteroidetes bacteria on its surface.</title>
        <authorList>
            <person name="Treitli S.C."/>
            <person name="Kolisko M."/>
            <person name="Husnik F."/>
            <person name="Keeling P."/>
            <person name="Hampl V."/>
        </authorList>
    </citation>
    <scope>NUCLEOTIDE SEQUENCE</scope>
    <source>
        <strain evidence="2">STM</strain>
    </source>
</reference>
<accession>A0A5J4Q3R2</accession>
<name>A0A5J4Q3R2_9ZZZZ</name>
<comment type="caution">
    <text evidence="2">The sequence shown here is derived from an EMBL/GenBank/DDBJ whole genome shotgun (WGS) entry which is preliminary data.</text>
</comment>
<keyword evidence="1" id="KW-0812">Transmembrane</keyword>